<dbReference type="OrthoDB" id="1915931at2759"/>
<feature type="compositionally biased region" description="Pro residues" evidence="1">
    <location>
        <begin position="1"/>
        <end position="17"/>
    </location>
</feature>
<name>C1EB40_MICCC</name>
<dbReference type="eggNOG" id="ENOG502QTAE">
    <property type="taxonomic scope" value="Eukaryota"/>
</dbReference>
<dbReference type="EMBL" id="CP001328">
    <property type="protein sequence ID" value="ACO64963.1"/>
    <property type="molecule type" value="Genomic_DNA"/>
</dbReference>
<dbReference type="PANTHER" id="PTHR34553:SF4">
    <property type="entry name" value="G1_S-SPECIFIC CYCLIN-E PROTEIN"/>
    <property type="match status" value="1"/>
</dbReference>
<proteinExistence type="predicted"/>
<dbReference type="OMA" id="PRWHSEL"/>
<evidence type="ECO:0000313" key="2">
    <source>
        <dbReference type="EMBL" id="ACO64963.1"/>
    </source>
</evidence>
<feature type="region of interest" description="Disordered" evidence="1">
    <location>
        <begin position="250"/>
        <end position="333"/>
    </location>
</feature>
<dbReference type="GeneID" id="8245350"/>
<feature type="region of interest" description="Disordered" evidence="1">
    <location>
        <begin position="760"/>
        <end position="818"/>
    </location>
</feature>
<evidence type="ECO:0000256" key="1">
    <source>
        <dbReference type="SAM" id="MobiDB-lite"/>
    </source>
</evidence>
<dbReference type="PANTHER" id="PTHR34553">
    <property type="entry name" value="OS05G0597400 PROTEIN"/>
    <property type="match status" value="1"/>
</dbReference>
<dbReference type="AlphaFoldDB" id="C1EB40"/>
<feature type="compositionally biased region" description="Basic and acidic residues" evidence="1">
    <location>
        <begin position="265"/>
        <end position="274"/>
    </location>
</feature>
<dbReference type="Proteomes" id="UP000002009">
    <property type="component" value="Chromosome 7"/>
</dbReference>
<organism evidence="2 3">
    <name type="scientific">Micromonas commoda (strain RCC299 / NOUM17 / CCMP2709)</name>
    <name type="common">Picoplanktonic green alga</name>
    <dbReference type="NCBI Taxonomy" id="296587"/>
    <lineage>
        <taxon>Eukaryota</taxon>
        <taxon>Viridiplantae</taxon>
        <taxon>Chlorophyta</taxon>
        <taxon>Mamiellophyceae</taxon>
        <taxon>Mamiellales</taxon>
        <taxon>Mamiellaceae</taxon>
        <taxon>Micromonas</taxon>
    </lineage>
</organism>
<feature type="compositionally biased region" description="Low complexity" evidence="1">
    <location>
        <begin position="775"/>
        <end position="784"/>
    </location>
</feature>
<protein>
    <submittedName>
        <fullName evidence="2">Uncharacterized protein</fullName>
    </submittedName>
</protein>
<feature type="region of interest" description="Disordered" evidence="1">
    <location>
        <begin position="394"/>
        <end position="421"/>
    </location>
</feature>
<gene>
    <name evidence="2" type="ORF">MICPUN_60295</name>
</gene>
<feature type="compositionally biased region" description="Low complexity" evidence="1">
    <location>
        <begin position="316"/>
        <end position="333"/>
    </location>
</feature>
<dbReference type="InParanoid" id="C1EB40"/>
<feature type="region of interest" description="Disordered" evidence="1">
    <location>
        <begin position="1"/>
        <end position="22"/>
    </location>
</feature>
<dbReference type="KEGG" id="mis:MICPUN_60295"/>
<keyword evidence="3" id="KW-1185">Reference proteome</keyword>
<evidence type="ECO:0000313" key="3">
    <source>
        <dbReference type="Proteomes" id="UP000002009"/>
    </source>
</evidence>
<reference evidence="2 3" key="1">
    <citation type="journal article" date="2009" name="Science">
        <title>Green evolution and dynamic adaptations revealed by genomes of the marine picoeukaryotes Micromonas.</title>
        <authorList>
            <person name="Worden A.Z."/>
            <person name="Lee J.H."/>
            <person name="Mock T."/>
            <person name="Rouze P."/>
            <person name="Simmons M.P."/>
            <person name="Aerts A.L."/>
            <person name="Allen A.E."/>
            <person name="Cuvelier M.L."/>
            <person name="Derelle E."/>
            <person name="Everett M.V."/>
            <person name="Foulon E."/>
            <person name="Grimwood J."/>
            <person name="Gundlach H."/>
            <person name="Henrissat B."/>
            <person name="Napoli C."/>
            <person name="McDonald S.M."/>
            <person name="Parker M.S."/>
            <person name="Rombauts S."/>
            <person name="Salamov A."/>
            <person name="Von Dassow P."/>
            <person name="Badger J.H."/>
            <person name="Coutinho P.M."/>
            <person name="Demir E."/>
            <person name="Dubchak I."/>
            <person name="Gentemann C."/>
            <person name="Eikrem W."/>
            <person name="Gready J.E."/>
            <person name="John U."/>
            <person name="Lanier W."/>
            <person name="Lindquist E.A."/>
            <person name="Lucas S."/>
            <person name="Mayer K.F."/>
            <person name="Moreau H."/>
            <person name="Not F."/>
            <person name="Otillar R."/>
            <person name="Panaud O."/>
            <person name="Pangilinan J."/>
            <person name="Paulsen I."/>
            <person name="Piegu B."/>
            <person name="Poliakov A."/>
            <person name="Robbens S."/>
            <person name="Schmutz J."/>
            <person name="Toulza E."/>
            <person name="Wyss T."/>
            <person name="Zelensky A."/>
            <person name="Zhou K."/>
            <person name="Armbrust E.V."/>
            <person name="Bhattacharya D."/>
            <person name="Goodenough U.W."/>
            <person name="Van de Peer Y."/>
            <person name="Grigoriev I.V."/>
        </authorList>
    </citation>
    <scope>NUCLEOTIDE SEQUENCE [LARGE SCALE GENOMIC DNA]</scope>
    <source>
        <strain evidence="3">RCC299 / NOUM17</strain>
    </source>
</reference>
<accession>C1EB40</accession>
<sequence length="818" mass="85206">MSVAATPPPMTPAPLTPPSVVFGGEGSIGPSRGFDARDVEPGWFPLSKMSVGMWTAGPRWHSELRFLPCKDRFVFAVIRSRRRVVSTLGRALELVSKFTGLPVPTSPFNLEGGVGGSAGGDDVAMPGEANARGDAATTSSSTPLRFTPGGGWGSGRDAAIRGDTPGANRGTPTNVNGANVAMDGGATPAGARASLTYEVLTYEVAYADVAGLDYRNPLCDDGRLAIEARAMTVRAFASFDDATRFFDDASNKSERPVKPARHPRKGGERRRSVFRDGGGGGSKHKAATDHSSSPAAAEDERRGGDGVGTARKRSRMATTTTTTSTASSMESSRLASRFEAVAASRGSPGGFAPFRVWGVDGGVVRGAGSKTPNESKISGVSGVSGVSANAANAGNAAVSSPAPPLSVRTPGGDSGADGGTPAFGVHKHGSAYLPASSEGARGGSFTYAVPAVYTHETLVVHFSHPSLPDALRRRVQSPGTGLLRLYETGLPPWALLLPRCGFYYRPWLRTLARGLFVLVSVLSMMAGFYDLYKHVPGLDAVFTRFWKPLGDFLERHAAARLSILASYLFTQSRMFGPVLAQLSSAARLARSWTAAVWAPIAVAIGPYSTRLWASAFGPVAAQLASIKFAARTASNAKGAASSVGLGVGLGSIDAWRAAIGPWFGRSSAIGSSGAASSVALGGFGVGWIASAMGNGASLRRNWLDWWRTIGVTVLRATQRILAFFVYLIGRVTSHRMSLGMAARRRFGGVAASAARAHGFESGAASPSASRDTLNDDLVTDVTEVTESRVDGDGDGAEDEVTSGRTNAATTVEGHEKTE</sequence>
<feature type="region of interest" description="Disordered" evidence="1">
    <location>
        <begin position="113"/>
        <end position="155"/>
    </location>
</feature>
<dbReference type="STRING" id="296587.C1EB40"/>
<dbReference type="RefSeq" id="XP_002503705.1">
    <property type="nucleotide sequence ID" value="XM_002503659.1"/>
</dbReference>